<dbReference type="Pfam" id="PF13302">
    <property type="entry name" value="Acetyltransf_3"/>
    <property type="match status" value="1"/>
</dbReference>
<accession>A0ABQ4KEI6</accession>
<dbReference type="SUPFAM" id="SSF55729">
    <property type="entry name" value="Acyl-CoA N-acyltransferases (Nat)"/>
    <property type="match status" value="1"/>
</dbReference>
<sequence length="184" mass="21233">MYKAVIDSNTYIAILEPRHADELFALIDRSRESIGMWLSFPSFTNEVQDTRIFIEKSLKRFASSDGYWAGIWYKGQIAGSIGFLYIDWGNKKTEVGYWLGKEFEGLGLATKACALLIDHAFTDLGLHKVEIKMATKNEKSKAIPERLGFKREGMIRDFELLHGKYHDRVIYGLLEDEWKKTDQL</sequence>
<dbReference type="InterPro" id="IPR051908">
    <property type="entry name" value="Ribosomal_N-acetyltransferase"/>
</dbReference>
<dbReference type="Proteomes" id="UP000679950">
    <property type="component" value="Unassembled WGS sequence"/>
</dbReference>
<dbReference type="EMBL" id="BORB01000004">
    <property type="protein sequence ID" value="GIN56380.1"/>
    <property type="molecule type" value="Genomic_DNA"/>
</dbReference>
<proteinExistence type="predicted"/>
<reference evidence="2 3" key="1">
    <citation type="submission" date="2021-03" db="EMBL/GenBank/DDBJ databases">
        <title>Antimicrobial resistance genes in bacteria isolated from Japanese honey, and their potential for conferring macrolide and lincosamide resistance in the American foulbrood pathogen Paenibacillus larvae.</title>
        <authorList>
            <person name="Okamoto M."/>
            <person name="Kumagai M."/>
            <person name="Kanamori H."/>
            <person name="Takamatsu D."/>
        </authorList>
    </citation>
    <scope>NUCLEOTIDE SEQUENCE [LARGE SCALE GENOMIC DNA]</scope>
    <source>
        <strain evidence="2 3">J8TS2</strain>
    </source>
</reference>
<evidence type="ECO:0000313" key="3">
    <source>
        <dbReference type="Proteomes" id="UP000679950"/>
    </source>
</evidence>
<evidence type="ECO:0000259" key="1">
    <source>
        <dbReference type="PROSITE" id="PS51186"/>
    </source>
</evidence>
<dbReference type="InterPro" id="IPR016181">
    <property type="entry name" value="Acyl_CoA_acyltransferase"/>
</dbReference>
<feature type="domain" description="N-acetyltransferase" evidence="1">
    <location>
        <begin position="10"/>
        <end position="167"/>
    </location>
</feature>
<dbReference type="PANTHER" id="PTHR43441">
    <property type="entry name" value="RIBOSOMAL-PROTEIN-SERINE ACETYLTRANSFERASE"/>
    <property type="match status" value="1"/>
</dbReference>
<dbReference type="PANTHER" id="PTHR43441:SF12">
    <property type="entry name" value="RIBOSOMAL N-ACETYLTRANSFERASE YDAF-RELATED"/>
    <property type="match status" value="1"/>
</dbReference>
<dbReference type="RefSeq" id="WP_246516734.1">
    <property type="nucleotide sequence ID" value="NZ_BORB01000004.1"/>
</dbReference>
<dbReference type="InterPro" id="IPR000182">
    <property type="entry name" value="GNAT_dom"/>
</dbReference>
<protein>
    <submittedName>
        <fullName evidence="2">GNAT family N-acetyltransferase</fullName>
    </submittedName>
</protein>
<dbReference type="Gene3D" id="3.40.630.30">
    <property type="match status" value="1"/>
</dbReference>
<name>A0ABQ4KEI6_9BACI</name>
<comment type="caution">
    <text evidence="2">The sequence shown here is derived from an EMBL/GenBank/DDBJ whole genome shotgun (WGS) entry which is preliminary data.</text>
</comment>
<organism evidence="2 3">
    <name type="scientific">Lederbergia ruris</name>
    <dbReference type="NCBI Taxonomy" id="217495"/>
    <lineage>
        <taxon>Bacteria</taxon>
        <taxon>Bacillati</taxon>
        <taxon>Bacillota</taxon>
        <taxon>Bacilli</taxon>
        <taxon>Bacillales</taxon>
        <taxon>Bacillaceae</taxon>
        <taxon>Lederbergia</taxon>
    </lineage>
</organism>
<gene>
    <name evidence="2" type="ORF">J8TS2_06990</name>
</gene>
<keyword evidence="3" id="KW-1185">Reference proteome</keyword>
<dbReference type="PROSITE" id="PS51186">
    <property type="entry name" value="GNAT"/>
    <property type="match status" value="1"/>
</dbReference>
<evidence type="ECO:0000313" key="2">
    <source>
        <dbReference type="EMBL" id="GIN56380.1"/>
    </source>
</evidence>